<dbReference type="EMBL" id="AZGR01000071">
    <property type="protein sequence ID" value="ETA86512.1"/>
    <property type="molecule type" value="Genomic_DNA"/>
</dbReference>
<proteinExistence type="predicted"/>
<reference evidence="1 2" key="1">
    <citation type="journal article" date="2014" name="Genome Announc.">
        <title>Whole-Genome Sequencing of Salmonella enterica subsp. enterica Serovar Cubana Strains Isolated from Agricultural Sources.</title>
        <authorList>
            <person name="Benahmed F.H."/>
            <person name="Gopinath G.R."/>
            <person name="Wang H."/>
            <person name="Jean-Gilles Beaubrun J."/>
            <person name="Grim C."/>
            <person name="Cheng C.M."/>
            <person name="McClelland M."/>
            <person name="Ayers S."/>
            <person name="Abbott J."/>
            <person name="Desai P."/>
            <person name="Frye J.G."/>
            <person name="Weinstock G."/>
            <person name="Hammack T.S."/>
            <person name="Hanes D.E."/>
            <person name="Rasmussen M.A."/>
            <person name="Davidson M.K."/>
        </authorList>
    </citation>
    <scope>NUCLEOTIDE SEQUENCE [LARGE SCALE GENOMIC DNA]</scope>
    <source>
        <strain evidence="1">76814</strain>
    </source>
</reference>
<gene>
    <name evidence="1" type="ORF">A628_03438</name>
</gene>
<name>V7INP3_SALET</name>
<protein>
    <submittedName>
        <fullName evidence="1">Uncharacterized protein</fullName>
    </submittedName>
</protein>
<evidence type="ECO:0000313" key="1">
    <source>
        <dbReference type="EMBL" id="ETA86512.1"/>
    </source>
</evidence>
<dbReference type="Proteomes" id="UP000018534">
    <property type="component" value="Unassembled WGS sequence"/>
</dbReference>
<comment type="caution">
    <text evidence="1">The sequence shown here is derived from an EMBL/GenBank/DDBJ whole genome shotgun (WGS) entry which is preliminary data.</text>
</comment>
<sequence length="50" mass="5489">MISAWEIIAAGWRHKRLIRLTGFVGPVSIAPPGNTTLLTDTESEKTLIIN</sequence>
<dbReference type="HOGENOM" id="CLU_3122442_0_0_6"/>
<evidence type="ECO:0000313" key="2">
    <source>
        <dbReference type="Proteomes" id="UP000018534"/>
    </source>
</evidence>
<dbReference type="PATRIC" id="fig|1192560.4.peg.3222"/>
<dbReference type="AlphaFoldDB" id="V7INP3"/>
<accession>V7INP3</accession>
<organism evidence="1 2">
    <name type="scientific">Salmonella enterica subsp. enterica serovar Cubana str. 76814</name>
    <dbReference type="NCBI Taxonomy" id="1192560"/>
    <lineage>
        <taxon>Bacteria</taxon>
        <taxon>Pseudomonadati</taxon>
        <taxon>Pseudomonadota</taxon>
        <taxon>Gammaproteobacteria</taxon>
        <taxon>Enterobacterales</taxon>
        <taxon>Enterobacteriaceae</taxon>
        <taxon>Salmonella</taxon>
    </lineage>
</organism>